<protein>
    <submittedName>
        <fullName evidence="1">Uncharacterized protein</fullName>
    </submittedName>
</protein>
<proteinExistence type="predicted"/>
<dbReference type="EMBL" id="VSSQ01074596">
    <property type="protein sequence ID" value="MPN25423.1"/>
    <property type="molecule type" value="Genomic_DNA"/>
</dbReference>
<dbReference type="AlphaFoldDB" id="A0A645GNZ8"/>
<accession>A0A645GNZ8</accession>
<comment type="caution">
    <text evidence="1">The sequence shown here is derived from an EMBL/GenBank/DDBJ whole genome shotgun (WGS) entry which is preliminary data.</text>
</comment>
<name>A0A645GNZ8_9ZZZZ</name>
<gene>
    <name evidence="1" type="ORF">SDC9_172832</name>
</gene>
<sequence length="54" mass="6058">MSFGKEESKVTRVLVSNAAKFIEMEPFTGKRNAAFEFPQYLINAMLGWAMAVAE</sequence>
<reference evidence="1" key="1">
    <citation type="submission" date="2019-08" db="EMBL/GenBank/DDBJ databases">
        <authorList>
            <person name="Kucharzyk K."/>
            <person name="Murdoch R.W."/>
            <person name="Higgins S."/>
            <person name="Loffler F."/>
        </authorList>
    </citation>
    <scope>NUCLEOTIDE SEQUENCE</scope>
</reference>
<organism evidence="1">
    <name type="scientific">bioreactor metagenome</name>
    <dbReference type="NCBI Taxonomy" id="1076179"/>
    <lineage>
        <taxon>unclassified sequences</taxon>
        <taxon>metagenomes</taxon>
        <taxon>ecological metagenomes</taxon>
    </lineage>
</organism>
<evidence type="ECO:0000313" key="1">
    <source>
        <dbReference type="EMBL" id="MPN25423.1"/>
    </source>
</evidence>